<dbReference type="PANTHER" id="PTHR22916">
    <property type="entry name" value="GLYCOSYLTRANSFERASE"/>
    <property type="match status" value="1"/>
</dbReference>
<dbReference type="OrthoDB" id="396512at2"/>
<dbReference type="CDD" id="cd00761">
    <property type="entry name" value="Glyco_tranf_GTA_type"/>
    <property type="match status" value="1"/>
</dbReference>
<dbReference type="Pfam" id="PF00535">
    <property type="entry name" value="Glycos_transf_2"/>
    <property type="match status" value="1"/>
</dbReference>
<accession>A0A318SF79</accession>
<comment type="caution">
    <text evidence="2">The sequence shown here is derived from an EMBL/GenBank/DDBJ whole genome shotgun (WGS) entry which is preliminary data.</text>
</comment>
<dbReference type="AlphaFoldDB" id="A0A318SF79"/>
<dbReference type="Proteomes" id="UP000248326">
    <property type="component" value="Unassembled WGS sequence"/>
</dbReference>
<evidence type="ECO:0000313" key="3">
    <source>
        <dbReference type="Proteomes" id="UP000248326"/>
    </source>
</evidence>
<dbReference type="EMBL" id="QJSX01000002">
    <property type="protein sequence ID" value="PYE55905.1"/>
    <property type="molecule type" value="Genomic_DNA"/>
</dbReference>
<dbReference type="InterPro" id="IPR029044">
    <property type="entry name" value="Nucleotide-diphossugar_trans"/>
</dbReference>
<keyword evidence="3" id="KW-1185">Reference proteome</keyword>
<dbReference type="InterPro" id="IPR001173">
    <property type="entry name" value="Glyco_trans_2-like"/>
</dbReference>
<dbReference type="GO" id="GO:0016758">
    <property type="term" value="F:hexosyltransferase activity"/>
    <property type="evidence" value="ECO:0007669"/>
    <property type="project" value="UniProtKB-ARBA"/>
</dbReference>
<name>A0A318SF79_9DEIO</name>
<feature type="domain" description="Glycosyltransferase 2-like" evidence="1">
    <location>
        <begin position="6"/>
        <end position="124"/>
    </location>
</feature>
<proteinExistence type="predicted"/>
<gene>
    <name evidence="2" type="ORF">DES52_102271</name>
</gene>
<sequence>MKPTISILIPTYNRVGLLKKSLLSALSQDFEDFEVVVSDNASTDDTPIFLQEMLNGAGHPRLKVVRQSSNIGMARNWDVLVKLARGRFFLVLSDDDVLEPSALRVLYDALTQTFEAPLAFCAVRGIDEADEVKFTRSAPNGSLDALSFAYGVLSGRFYPCLCATLYDREKFMATLSFSGSQCQMAMDTVVLLKLALRYRNVGSTSTFASCYRIHNNSASSSSSIDLWMRDMELLAQEVELEAASVLQDDLERAQLKQWLEVYRAHMLRHLLLSSPRPNRTIFEAYMKHTSKLTVLGIWDMVILTARLIIPTPIEAILKRMRTIVYPQSVL</sequence>
<dbReference type="SUPFAM" id="SSF53448">
    <property type="entry name" value="Nucleotide-diphospho-sugar transferases"/>
    <property type="match status" value="1"/>
</dbReference>
<evidence type="ECO:0000259" key="1">
    <source>
        <dbReference type="Pfam" id="PF00535"/>
    </source>
</evidence>
<dbReference type="Gene3D" id="3.90.550.10">
    <property type="entry name" value="Spore Coat Polysaccharide Biosynthesis Protein SpsA, Chain A"/>
    <property type="match status" value="1"/>
</dbReference>
<protein>
    <submittedName>
        <fullName evidence="2">Glycosyl transferase family 2</fullName>
    </submittedName>
</protein>
<dbReference type="RefSeq" id="WP_110885435.1">
    <property type="nucleotide sequence ID" value="NZ_QJSX01000002.1"/>
</dbReference>
<organism evidence="2 3">
    <name type="scientific">Deinococcus yavapaiensis KR-236</name>
    <dbReference type="NCBI Taxonomy" id="694435"/>
    <lineage>
        <taxon>Bacteria</taxon>
        <taxon>Thermotogati</taxon>
        <taxon>Deinococcota</taxon>
        <taxon>Deinococci</taxon>
        <taxon>Deinococcales</taxon>
        <taxon>Deinococcaceae</taxon>
        <taxon>Deinococcus</taxon>
    </lineage>
</organism>
<keyword evidence="2" id="KW-0808">Transferase</keyword>
<evidence type="ECO:0000313" key="2">
    <source>
        <dbReference type="EMBL" id="PYE55905.1"/>
    </source>
</evidence>
<dbReference type="PANTHER" id="PTHR22916:SF3">
    <property type="entry name" value="UDP-GLCNAC:BETAGAL BETA-1,3-N-ACETYLGLUCOSAMINYLTRANSFERASE-LIKE PROTEIN 1"/>
    <property type="match status" value="1"/>
</dbReference>
<reference evidence="2 3" key="1">
    <citation type="submission" date="2018-06" db="EMBL/GenBank/DDBJ databases">
        <title>Genomic Encyclopedia of Type Strains, Phase IV (KMG-IV): sequencing the most valuable type-strain genomes for metagenomic binning, comparative biology and taxonomic classification.</title>
        <authorList>
            <person name="Goeker M."/>
        </authorList>
    </citation>
    <scope>NUCLEOTIDE SEQUENCE [LARGE SCALE GENOMIC DNA]</scope>
    <source>
        <strain evidence="2 3">DSM 18048</strain>
    </source>
</reference>